<keyword evidence="2" id="KW-1185">Reference proteome</keyword>
<reference evidence="1 2" key="1">
    <citation type="submission" date="2020-06" db="EMBL/GenBank/DDBJ databases">
        <authorList>
            <person name="Cao W.R."/>
        </authorList>
    </citation>
    <scope>NUCLEOTIDE SEQUENCE [LARGE SCALE GENOMIC DNA]</scope>
    <source>
        <strain evidence="1 2">B1Z28</strain>
    </source>
</reference>
<proteinExistence type="predicted"/>
<dbReference type="RefSeq" id="WP_176867185.1">
    <property type="nucleotide sequence ID" value="NZ_JABXWT010000019.1"/>
</dbReference>
<name>A0ABX2PWI1_9RHOB</name>
<accession>A0ABX2PWI1</accession>
<dbReference type="Pfam" id="PF11316">
    <property type="entry name" value="Rhamno_transf"/>
    <property type="match status" value="1"/>
</dbReference>
<dbReference type="Proteomes" id="UP000630805">
    <property type="component" value="Unassembled WGS sequence"/>
</dbReference>
<gene>
    <name evidence="1" type="ORF">HW561_20305</name>
</gene>
<dbReference type="EMBL" id="JABXWT010000019">
    <property type="protein sequence ID" value="NVO58139.1"/>
    <property type="molecule type" value="Genomic_DNA"/>
</dbReference>
<evidence type="ECO:0000313" key="1">
    <source>
        <dbReference type="EMBL" id="NVO58139.1"/>
    </source>
</evidence>
<evidence type="ECO:0008006" key="3">
    <source>
        <dbReference type="Google" id="ProtNLM"/>
    </source>
</evidence>
<evidence type="ECO:0000313" key="2">
    <source>
        <dbReference type="Proteomes" id="UP000630805"/>
    </source>
</evidence>
<protein>
    <recommendedName>
        <fullName evidence="3">Rhamnosyltransferase</fullName>
    </recommendedName>
</protein>
<dbReference type="InterPro" id="IPR021466">
    <property type="entry name" value="Put_rhamnosyl_transferase"/>
</dbReference>
<comment type="caution">
    <text evidence="1">The sequence shown here is derived from an EMBL/GenBank/DDBJ whole genome shotgun (WGS) entry which is preliminary data.</text>
</comment>
<organism evidence="1 2">
    <name type="scientific">Ruegeria haliotis</name>
    <dbReference type="NCBI Taxonomy" id="2747601"/>
    <lineage>
        <taxon>Bacteria</taxon>
        <taxon>Pseudomonadati</taxon>
        <taxon>Pseudomonadota</taxon>
        <taxon>Alphaproteobacteria</taxon>
        <taxon>Rhodobacterales</taxon>
        <taxon>Roseobacteraceae</taxon>
        <taxon>Ruegeria</taxon>
    </lineage>
</organism>
<sequence>MQVIGLCRFSYPAVGGFQITHDTIDDRRRYLYNRERLEERFRLFESITLPSFRAQTDEDFQLLIVIGDCLPKPAFDRLHDLTKGVKQIQIIQRSPDRHRKVMREVLNSARLNRDHPCLQFRHDDDDAVSIDFIERLRDVTADCRGLLERNTTVGIDYNCGYMARVNADGIRASKVHRPLVTAGLGMYVQGKSALTIMNFTHNKINRAMPVITYPDAPMWIRSLNGFNDSPQTRNNKLELTDLTSKDEREFMARFAIDQNTVRQVHSAV</sequence>